<dbReference type="Proteomes" id="UP000190367">
    <property type="component" value="Unassembled WGS sequence"/>
</dbReference>
<sequence length="46" mass="5105">MSEHILQTRYVEKLVRALESEPGRHIHLPVRGLKGDIVASLVDGSP</sequence>
<dbReference type="RefSeq" id="WP_159456147.1">
    <property type="nucleotide sequence ID" value="NZ_FUWZ01000004.1"/>
</dbReference>
<keyword evidence="2" id="KW-1185">Reference proteome</keyword>
<dbReference type="OrthoDB" id="84927at563835"/>
<name>A0A1T4T8L7_9BACT</name>
<proteinExistence type="predicted"/>
<dbReference type="AlphaFoldDB" id="A0A1T4T8L7"/>
<evidence type="ECO:0000313" key="1">
    <source>
        <dbReference type="EMBL" id="SKA36852.1"/>
    </source>
</evidence>
<protein>
    <submittedName>
        <fullName evidence="1">Uncharacterized protein</fullName>
    </submittedName>
</protein>
<dbReference type="EMBL" id="FUWZ01000004">
    <property type="protein sequence ID" value="SKA36852.1"/>
    <property type="molecule type" value="Genomic_DNA"/>
</dbReference>
<gene>
    <name evidence="1" type="ORF">SAMN04488128_104178</name>
</gene>
<organism evidence="1 2">
    <name type="scientific">Chitinophaga eiseniae</name>
    <dbReference type="NCBI Taxonomy" id="634771"/>
    <lineage>
        <taxon>Bacteria</taxon>
        <taxon>Pseudomonadati</taxon>
        <taxon>Bacteroidota</taxon>
        <taxon>Chitinophagia</taxon>
        <taxon>Chitinophagales</taxon>
        <taxon>Chitinophagaceae</taxon>
        <taxon>Chitinophaga</taxon>
    </lineage>
</organism>
<reference evidence="2" key="1">
    <citation type="submission" date="2017-02" db="EMBL/GenBank/DDBJ databases">
        <authorList>
            <person name="Varghese N."/>
            <person name="Submissions S."/>
        </authorList>
    </citation>
    <scope>NUCLEOTIDE SEQUENCE [LARGE SCALE GENOMIC DNA]</scope>
    <source>
        <strain evidence="2">DSM 22224</strain>
    </source>
</reference>
<evidence type="ECO:0000313" key="2">
    <source>
        <dbReference type="Proteomes" id="UP000190367"/>
    </source>
</evidence>
<dbReference type="STRING" id="634771.SAMN04488128_104178"/>
<accession>A0A1T4T8L7</accession>